<reference evidence="3" key="2">
    <citation type="journal article" date="2013" name="Nat. Commun.">
        <title>Genome of the Chinese tree shrew.</title>
        <authorList>
            <person name="Fan Y."/>
            <person name="Huang Z.Y."/>
            <person name="Cao C.C."/>
            <person name="Chen C.S."/>
            <person name="Chen Y.X."/>
            <person name="Fan D.D."/>
            <person name="He J."/>
            <person name="Hou H.L."/>
            <person name="Hu L."/>
            <person name="Hu X.T."/>
            <person name="Jiang X.T."/>
            <person name="Lai R."/>
            <person name="Lang Y.S."/>
            <person name="Liang B."/>
            <person name="Liao S.G."/>
            <person name="Mu D."/>
            <person name="Ma Y.Y."/>
            <person name="Niu Y.Y."/>
            <person name="Sun X.Q."/>
            <person name="Xia J.Q."/>
            <person name="Xiao J."/>
            <person name="Xiong Z.Q."/>
            <person name="Xu L."/>
            <person name="Yang L."/>
            <person name="Zhang Y."/>
            <person name="Zhao W."/>
            <person name="Zhao X.D."/>
            <person name="Zheng Y.T."/>
            <person name="Zhou J.M."/>
            <person name="Zhu Y.B."/>
            <person name="Zhang G.J."/>
            <person name="Wang J."/>
            <person name="Yao Y.G."/>
        </authorList>
    </citation>
    <scope>NUCLEOTIDE SEQUENCE [LARGE SCALE GENOMIC DNA]</scope>
</reference>
<feature type="region of interest" description="Disordered" evidence="1">
    <location>
        <begin position="37"/>
        <end position="61"/>
    </location>
</feature>
<organism evidence="2 3">
    <name type="scientific">Tupaia chinensis</name>
    <name type="common">Chinese tree shrew</name>
    <name type="synonym">Tupaia belangeri chinensis</name>
    <dbReference type="NCBI Taxonomy" id="246437"/>
    <lineage>
        <taxon>Eukaryota</taxon>
        <taxon>Metazoa</taxon>
        <taxon>Chordata</taxon>
        <taxon>Craniata</taxon>
        <taxon>Vertebrata</taxon>
        <taxon>Euteleostomi</taxon>
        <taxon>Mammalia</taxon>
        <taxon>Eutheria</taxon>
        <taxon>Euarchontoglires</taxon>
        <taxon>Scandentia</taxon>
        <taxon>Tupaiidae</taxon>
        <taxon>Tupaia</taxon>
    </lineage>
</organism>
<feature type="region of interest" description="Disordered" evidence="1">
    <location>
        <begin position="91"/>
        <end position="141"/>
    </location>
</feature>
<evidence type="ECO:0000256" key="1">
    <source>
        <dbReference type="SAM" id="MobiDB-lite"/>
    </source>
</evidence>
<evidence type="ECO:0000313" key="2">
    <source>
        <dbReference type="EMBL" id="ELW64460.1"/>
    </source>
</evidence>
<evidence type="ECO:0000313" key="3">
    <source>
        <dbReference type="Proteomes" id="UP000011518"/>
    </source>
</evidence>
<dbReference type="EMBL" id="KB320729">
    <property type="protein sequence ID" value="ELW64460.1"/>
    <property type="molecule type" value="Genomic_DNA"/>
</dbReference>
<dbReference type="Proteomes" id="UP000011518">
    <property type="component" value="Unassembled WGS sequence"/>
</dbReference>
<sequence>MSQEVPDAGPSALQPRRLHGLNVLTLKPVLSRCKRTRTGILRQEPDAALPTRPATLTSPPQPKAAGWCPLICQHSRTHALSGYASSTQCVPSSLREGGSKHGHWSSLYGSKAAAAQERHRQNGPGVAVTPLRGSSGPASPR</sequence>
<dbReference type="AlphaFoldDB" id="L9KNF7"/>
<accession>L9KNF7</accession>
<protein>
    <submittedName>
        <fullName evidence="2">Uncharacterized protein</fullName>
    </submittedName>
</protein>
<keyword evidence="3" id="KW-1185">Reference proteome</keyword>
<reference evidence="3" key="1">
    <citation type="submission" date="2012-07" db="EMBL/GenBank/DDBJ databases">
        <title>Genome of the Chinese tree shrew, a rising model animal genetically related to primates.</title>
        <authorList>
            <person name="Zhang G."/>
            <person name="Fan Y."/>
            <person name="Yao Y."/>
            <person name="Huang Z."/>
        </authorList>
    </citation>
    <scope>NUCLEOTIDE SEQUENCE [LARGE SCALE GENOMIC DNA]</scope>
</reference>
<name>L9KNF7_TUPCH</name>
<gene>
    <name evidence="2" type="ORF">TREES_T100011991</name>
</gene>
<dbReference type="InParanoid" id="L9KNF7"/>
<proteinExistence type="predicted"/>